<feature type="compositionally biased region" description="Polar residues" evidence="1">
    <location>
        <begin position="26"/>
        <end position="39"/>
    </location>
</feature>
<comment type="caution">
    <text evidence="2">The sequence shown here is derived from an EMBL/GenBank/DDBJ whole genome shotgun (WGS) entry which is preliminary data.</text>
</comment>
<sequence length="45" mass="4842">MQRGLNTAAQLVNRFAQQASRGAQTLGTGFQKTSQQVQTGARFMG</sequence>
<organism evidence="2">
    <name type="scientific">marine sediment metagenome</name>
    <dbReference type="NCBI Taxonomy" id="412755"/>
    <lineage>
        <taxon>unclassified sequences</taxon>
        <taxon>metagenomes</taxon>
        <taxon>ecological metagenomes</taxon>
    </lineage>
</organism>
<feature type="non-terminal residue" evidence="2">
    <location>
        <position position="45"/>
    </location>
</feature>
<dbReference type="EMBL" id="BARU01010116">
    <property type="protein sequence ID" value="GAH45148.1"/>
    <property type="molecule type" value="Genomic_DNA"/>
</dbReference>
<evidence type="ECO:0000313" key="2">
    <source>
        <dbReference type="EMBL" id="GAH45148.1"/>
    </source>
</evidence>
<protein>
    <submittedName>
        <fullName evidence="2">Uncharacterized protein</fullName>
    </submittedName>
</protein>
<dbReference type="AlphaFoldDB" id="X1HIL5"/>
<feature type="region of interest" description="Disordered" evidence="1">
    <location>
        <begin position="26"/>
        <end position="45"/>
    </location>
</feature>
<proteinExistence type="predicted"/>
<evidence type="ECO:0000256" key="1">
    <source>
        <dbReference type="SAM" id="MobiDB-lite"/>
    </source>
</evidence>
<gene>
    <name evidence="2" type="ORF">S03H2_19374</name>
</gene>
<reference evidence="2" key="1">
    <citation type="journal article" date="2014" name="Front. Microbiol.">
        <title>High frequency of phylogenetically diverse reductive dehalogenase-homologous genes in deep subseafloor sedimentary metagenomes.</title>
        <authorList>
            <person name="Kawai M."/>
            <person name="Futagami T."/>
            <person name="Toyoda A."/>
            <person name="Takaki Y."/>
            <person name="Nishi S."/>
            <person name="Hori S."/>
            <person name="Arai W."/>
            <person name="Tsubouchi T."/>
            <person name="Morono Y."/>
            <person name="Uchiyama I."/>
            <person name="Ito T."/>
            <person name="Fujiyama A."/>
            <person name="Inagaki F."/>
            <person name="Takami H."/>
        </authorList>
    </citation>
    <scope>NUCLEOTIDE SEQUENCE</scope>
    <source>
        <strain evidence="2">Expedition CK06-06</strain>
    </source>
</reference>
<name>X1HIL5_9ZZZZ</name>
<accession>X1HIL5</accession>